<sequence>MVSHIQFGRWRSRNDQAVDLRGREGGFKECPGAQMGFCKMK</sequence>
<organism evidence="1 2">
    <name type="scientific">Linum tenue</name>
    <dbReference type="NCBI Taxonomy" id="586396"/>
    <lineage>
        <taxon>Eukaryota</taxon>
        <taxon>Viridiplantae</taxon>
        <taxon>Streptophyta</taxon>
        <taxon>Embryophyta</taxon>
        <taxon>Tracheophyta</taxon>
        <taxon>Spermatophyta</taxon>
        <taxon>Magnoliopsida</taxon>
        <taxon>eudicotyledons</taxon>
        <taxon>Gunneridae</taxon>
        <taxon>Pentapetalae</taxon>
        <taxon>rosids</taxon>
        <taxon>fabids</taxon>
        <taxon>Malpighiales</taxon>
        <taxon>Linaceae</taxon>
        <taxon>Linum</taxon>
    </lineage>
</organism>
<dbReference type="Proteomes" id="UP001154282">
    <property type="component" value="Unassembled WGS sequence"/>
</dbReference>
<evidence type="ECO:0000313" key="1">
    <source>
        <dbReference type="EMBL" id="CAI0463982.1"/>
    </source>
</evidence>
<protein>
    <submittedName>
        <fullName evidence="1">Uncharacterized protein</fullName>
    </submittedName>
</protein>
<reference evidence="1" key="1">
    <citation type="submission" date="2022-08" db="EMBL/GenBank/DDBJ databases">
        <authorList>
            <person name="Gutierrez-Valencia J."/>
        </authorList>
    </citation>
    <scope>NUCLEOTIDE SEQUENCE</scope>
</reference>
<dbReference type="EMBL" id="CAMGYJ010000008">
    <property type="protein sequence ID" value="CAI0463982.1"/>
    <property type="molecule type" value="Genomic_DNA"/>
</dbReference>
<comment type="caution">
    <text evidence="1">The sequence shown here is derived from an EMBL/GenBank/DDBJ whole genome shotgun (WGS) entry which is preliminary data.</text>
</comment>
<accession>A0AAV0NZZ4</accession>
<keyword evidence="2" id="KW-1185">Reference proteome</keyword>
<name>A0AAV0NZZ4_9ROSI</name>
<gene>
    <name evidence="1" type="ORF">LITE_LOCUS35987</name>
</gene>
<dbReference type="AlphaFoldDB" id="A0AAV0NZZ4"/>
<proteinExistence type="predicted"/>
<evidence type="ECO:0000313" key="2">
    <source>
        <dbReference type="Proteomes" id="UP001154282"/>
    </source>
</evidence>